<organism evidence="1 2">
    <name type="scientific">Saccharicrinis carchari</name>
    <dbReference type="NCBI Taxonomy" id="1168039"/>
    <lineage>
        <taxon>Bacteria</taxon>
        <taxon>Pseudomonadati</taxon>
        <taxon>Bacteroidota</taxon>
        <taxon>Bacteroidia</taxon>
        <taxon>Marinilabiliales</taxon>
        <taxon>Marinilabiliaceae</taxon>
        <taxon>Saccharicrinis</taxon>
    </lineage>
</organism>
<proteinExistence type="predicted"/>
<dbReference type="Proteomes" id="UP000319040">
    <property type="component" value="Unassembled WGS sequence"/>
</dbReference>
<evidence type="ECO:0000313" key="2">
    <source>
        <dbReference type="Proteomes" id="UP000319040"/>
    </source>
</evidence>
<keyword evidence="2" id="KW-1185">Reference proteome</keyword>
<protein>
    <submittedName>
        <fullName evidence="1">Uncharacterized protein</fullName>
    </submittedName>
</protein>
<reference evidence="1 2" key="1">
    <citation type="submission" date="2017-05" db="EMBL/GenBank/DDBJ databases">
        <authorList>
            <person name="Varghese N."/>
            <person name="Submissions S."/>
        </authorList>
    </citation>
    <scope>NUCLEOTIDE SEQUENCE [LARGE SCALE GENOMIC DNA]</scope>
    <source>
        <strain evidence="1 2">DSM 27040</strain>
    </source>
</reference>
<sequence>MHLADSANFKGVTSNKLCNGLTGSCFESPNDTIHVTVVGYYDLQLETVKNLIINYEMDYSNILYYDYCFLFAD</sequence>
<dbReference type="AlphaFoldDB" id="A0A521F979"/>
<accession>A0A521F979</accession>
<gene>
    <name evidence="1" type="ORF">SAMN06265379_1172</name>
</gene>
<name>A0A521F979_SACCC</name>
<dbReference type="EMBL" id="FXTB01000017">
    <property type="protein sequence ID" value="SMO92769.1"/>
    <property type="molecule type" value="Genomic_DNA"/>
</dbReference>
<evidence type="ECO:0000313" key="1">
    <source>
        <dbReference type="EMBL" id="SMO92769.1"/>
    </source>
</evidence>